<keyword evidence="2" id="KW-1185">Reference proteome</keyword>
<dbReference type="Proteomes" id="UP001237011">
    <property type="component" value="Chromosome"/>
</dbReference>
<evidence type="ECO:0008006" key="3">
    <source>
        <dbReference type="Google" id="ProtNLM"/>
    </source>
</evidence>
<reference evidence="1" key="1">
    <citation type="submission" date="2023-08" db="EMBL/GenBank/DDBJ databases">
        <title>Complete genome sequence of Mycoplasma seminis 2200.</title>
        <authorList>
            <person name="Spergser J."/>
        </authorList>
    </citation>
    <scope>NUCLEOTIDE SEQUENCE [LARGE SCALE GENOMIC DNA]</scope>
    <source>
        <strain evidence="1">2200</strain>
    </source>
</reference>
<sequence>MKKQMIIQNMFEFKESKLKLCEFIKKRKLKNPMIYYYVNYYLKSKTIDDYLHSVSIKDYDEWVIDEEIDKIIHHEKTIFQSCVDLNLSTHISIAMKVVAKKKNYYNLIMSKENKNKEKTIDLEYVKSLERKIELLEAEKAYFATLDRIVQSRLKQPSKKKRKQSLKIKKNSN</sequence>
<dbReference type="EMBL" id="CP132191">
    <property type="protein sequence ID" value="WLP85900.1"/>
    <property type="molecule type" value="Genomic_DNA"/>
</dbReference>
<proteinExistence type="predicted"/>
<evidence type="ECO:0000313" key="1">
    <source>
        <dbReference type="EMBL" id="WLP85900.1"/>
    </source>
</evidence>
<gene>
    <name evidence="1" type="ORF">Q8852_02020</name>
</gene>
<organism evidence="1 2">
    <name type="scientific">Mycoplasma seminis</name>
    <dbReference type="NCBI Taxonomy" id="512749"/>
    <lineage>
        <taxon>Bacteria</taxon>
        <taxon>Bacillati</taxon>
        <taxon>Mycoplasmatota</taxon>
        <taxon>Mollicutes</taxon>
        <taxon>Mycoplasmataceae</taxon>
        <taxon>Mycoplasma</taxon>
    </lineage>
</organism>
<accession>A0ABY9HBE1</accession>
<protein>
    <recommendedName>
        <fullName evidence="3">Transposase</fullName>
    </recommendedName>
</protein>
<name>A0ABY9HBE1_9MOLU</name>
<evidence type="ECO:0000313" key="2">
    <source>
        <dbReference type="Proteomes" id="UP001237011"/>
    </source>
</evidence>
<dbReference type="RefSeq" id="WP_305938323.1">
    <property type="nucleotide sequence ID" value="NZ_CP132191.1"/>
</dbReference>